<dbReference type="EMBL" id="CAACVG010006960">
    <property type="protein sequence ID" value="VEN42768.1"/>
    <property type="molecule type" value="Genomic_DNA"/>
</dbReference>
<feature type="region of interest" description="Disordered" evidence="3">
    <location>
        <begin position="45"/>
        <end position="67"/>
    </location>
</feature>
<sequence length="755" mass="87898">MSTYQISQSSLLSLKAEILRKQQELVKAKADNEVKREIIKKKTPLELKNKGVEDRKRFDETEEDKDLLKQSSIALEQKAKIYDELRSGKLNPADHSRFLVRFDKKGDSDPPDLPPVESDDEPDKAEDSTEELYDTDEDLDPSEKWVTYTDCLGRTRKCMAKDLEHIKRNDEKLKKVVEKKQKQDGKDEETGKVVEAAENNEDAVEEEKPLPEMMSDSMRNEILRRQWEKDEERIRNKVDVHYQDVLFGEARSHGVGYYSFSTDENERLRQQEALLKLRQETEEKQAETKRLRELRDQQLAARVKAAKERKRIRLGLPPEEDEPPEPPKPEENEEEKKKREEEEKEREAAEKILEELRKKHVRPWDIGKEGVKVFEEMSQDEWIENKRDERVEEFAPPEMYKRENFRSAIKKKVPTDEAKNKGLKFSTVKRNKQKKNMQKNIFNRNTKIEQTNKEDYQQDIIDERFQEIPQPQPQTVPSIPIEDEPCGDFDDALLNDYRKAMSKVTCTIVRHDDENNQSQSAIEPEKIIEEDSDNNDFDDALIADYKRSMERTEPSAHPLRVSPPPFFKRGTGRADFEDALMASTSVQPNKVKLGESPPPFFKRGNDRGDFEDALSIHPRKSLPNTHHNKRRLEDSPPPFFKRGNDRKDFEDALMSEKSSSSRKVPRYFEHVEVSADDVEDSRTWIQSNKGRSGVEVPPPPTFDYYGPRGGGTKEKGMKPADGDIEKSIEAGLKLLRKQVEEKEKSKGRPDEMFLL</sequence>
<feature type="region of interest" description="Disordered" evidence="3">
    <location>
        <begin position="175"/>
        <end position="217"/>
    </location>
</feature>
<evidence type="ECO:0000259" key="4">
    <source>
        <dbReference type="Pfam" id="PF25449"/>
    </source>
</evidence>
<feature type="region of interest" description="Disordered" evidence="3">
    <location>
        <begin position="587"/>
        <end position="663"/>
    </location>
</feature>
<reference evidence="5 6" key="1">
    <citation type="submission" date="2019-01" db="EMBL/GenBank/DDBJ databases">
        <authorList>
            <person name="Sayadi A."/>
        </authorList>
    </citation>
    <scope>NUCLEOTIDE SEQUENCE [LARGE SCALE GENOMIC DNA]</scope>
</reference>
<dbReference type="Proteomes" id="UP000410492">
    <property type="component" value="Unassembled WGS sequence"/>
</dbReference>
<feature type="region of interest" description="Disordered" evidence="3">
    <location>
        <begin position="430"/>
        <end position="452"/>
    </location>
</feature>
<feature type="compositionally biased region" description="Acidic residues" evidence="3">
    <location>
        <begin position="117"/>
        <end position="140"/>
    </location>
</feature>
<feature type="region of interest" description="Disordered" evidence="3">
    <location>
        <begin position="306"/>
        <end position="348"/>
    </location>
</feature>
<dbReference type="InterPro" id="IPR057464">
    <property type="entry name" value="CCDC174_GRSR"/>
</dbReference>
<feature type="compositionally biased region" description="Basic and acidic residues" evidence="3">
    <location>
        <begin position="325"/>
        <end position="348"/>
    </location>
</feature>
<protein>
    <recommendedName>
        <fullName evidence="4">CCDC174 alpha/beta GRSR domain-containing protein</fullName>
    </recommendedName>
</protein>
<feature type="compositionally biased region" description="Basic and acidic residues" evidence="3">
    <location>
        <begin position="711"/>
        <end position="722"/>
    </location>
</feature>
<evidence type="ECO:0000256" key="1">
    <source>
        <dbReference type="ARBA" id="ARBA00023054"/>
    </source>
</evidence>
<evidence type="ECO:0000313" key="5">
    <source>
        <dbReference type="EMBL" id="VEN42768.1"/>
    </source>
</evidence>
<dbReference type="GO" id="GO:0005634">
    <property type="term" value="C:nucleus"/>
    <property type="evidence" value="ECO:0007669"/>
    <property type="project" value="TreeGrafter"/>
</dbReference>
<dbReference type="Pfam" id="PF13300">
    <property type="entry name" value="DUF4078"/>
    <property type="match status" value="1"/>
</dbReference>
<dbReference type="OrthoDB" id="333551at2759"/>
<feature type="region of interest" description="Disordered" evidence="3">
    <location>
        <begin position="468"/>
        <end position="487"/>
    </location>
</feature>
<feature type="domain" description="CCDC174 alpha/beta GRSR" evidence="4">
    <location>
        <begin position="145"/>
        <end position="174"/>
    </location>
</feature>
<proteinExistence type="predicted"/>
<feature type="region of interest" description="Disordered" evidence="3">
    <location>
        <begin position="549"/>
        <end position="571"/>
    </location>
</feature>
<feature type="compositionally biased region" description="Basic and acidic residues" evidence="3">
    <location>
        <begin position="45"/>
        <end position="59"/>
    </location>
</feature>
<keyword evidence="6" id="KW-1185">Reference proteome</keyword>
<gene>
    <name evidence="5" type="ORF">CALMAC_LOCUS6140</name>
</gene>
<feature type="region of interest" description="Disordered" evidence="3">
    <location>
        <begin position="515"/>
        <end position="537"/>
    </location>
</feature>
<organism evidence="5 6">
    <name type="scientific">Callosobruchus maculatus</name>
    <name type="common">Southern cowpea weevil</name>
    <name type="synonym">Pulse bruchid</name>
    <dbReference type="NCBI Taxonomy" id="64391"/>
    <lineage>
        <taxon>Eukaryota</taxon>
        <taxon>Metazoa</taxon>
        <taxon>Ecdysozoa</taxon>
        <taxon>Arthropoda</taxon>
        <taxon>Hexapoda</taxon>
        <taxon>Insecta</taxon>
        <taxon>Pterygota</taxon>
        <taxon>Neoptera</taxon>
        <taxon>Endopterygota</taxon>
        <taxon>Coleoptera</taxon>
        <taxon>Polyphaga</taxon>
        <taxon>Cucujiformia</taxon>
        <taxon>Chrysomeloidea</taxon>
        <taxon>Chrysomelidae</taxon>
        <taxon>Bruchinae</taxon>
        <taxon>Bruchini</taxon>
        <taxon>Callosobruchus</taxon>
    </lineage>
</organism>
<evidence type="ECO:0000256" key="2">
    <source>
        <dbReference type="SAM" id="Coils"/>
    </source>
</evidence>
<evidence type="ECO:0000256" key="3">
    <source>
        <dbReference type="SAM" id="MobiDB-lite"/>
    </source>
</evidence>
<dbReference type="AlphaFoldDB" id="A0A653C4C1"/>
<name>A0A653C4C1_CALMS</name>
<accession>A0A653C4C1</accession>
<dbReference type="PANTHER" id="PTHR15885">
    <property type="entry name" value="COILED-COIL DOMAIN-CONTAINING PROTEIN 174"/>
    <property type="match status" value="1"/>
</dbReference>
<dbReference type="Pfam" id="PF25449">
    <property type="entry name" value="CCDC174_GRSR"/>
    <property type="match status" value="1"/>
</dbReference>
<dbReference type="InterPro" id="IPR025066">
    <property type="entry name" value="CCDC174-like"/>
</dbReference>
<dbReference type="PANTHER" id="PTHR15885:SF1">
    <property type="entry name" value="COILED-COIL DOMAIN-CONTAINING PROTEIN 174"/>
    <property type="match status" value="1"/>
</dbReference>
<keyword evidence="1 2" id="KW-0175">Coiled coil</keyword>
<evidence type="ECO:0000313" key="6">
    <source>
        <dbReference type="Proteomes" id="UP000410492"/>
    </source>
</evidence>
<feature type="region of interest" description="Disordered" evidence="3">
    <location>
        <begin position="678"/>
        <end position="722"/>
    </location>
</feature>
<feature type="region of interest" description="Disordered" evidence="3">
    <location>
        <begin position="100"/>
        <end position="140"/>
    </location>
</feature>
<feature type="coiled-coil region" evidence="2">
    <location>
        <begin position="265"/>
        <end position="297"/>
    </location>
</feature>
<feature type="compositionally biased region" description="Basic and acidic residues" evidence="3">
    <location>
        <begin position="175"/>
        <end position="192"/>
    </location>
</feature>